<comment type="caution">
    <text evidence="1">The sequence shown here is derived from an EMBL/GenBank/DDBJ whole genome shotgun (WGS) entry which is preliminary data.</text>
</comment>
<protein>
    <submittedName>
        <fullName evidence="1">Uncharacterized protein</fullName>
    </submittedName>
</protein>
<proteinExistence type="predicted"/>
<reference evidence="1" key="1">
    <citation type="submission" date="2020-08" db="EMBL/GenBank/DDBJ databases">
        <title>Multicomponent nature underlies the extraordinary mechanical properties of spider dragline silk.</title>
        <authorList>
            <person name="Kono N."/>
            <person name="Nakamura H."/>
            <person name="Mori M."/>
            <person name="Yoshida Y."/>
            <person name="Ohtoshi R."/>
            <person name="Malay A.D."/>
            <person name="Moran D.A.P."/>
            <person name="Tomita M."/>
            <person name="Numata K."/>
            <person name="Arakawa K."/>
        </authorList>
    </citation>
    <scope>NUCLEOTIDE SEQUENCE</scope>
</reference>
<gene>
    <name evidence="1" type="ORF">NPIL_509921</name>
</gene>
<sequence length="106" mass="12586">MTTELIPDPRCLQLIKLSEEYDRNQSDIERIDAYIERNSLDLENLPSQDRINAQRLLDIRRDLTGKILELFPYPEFKDPIYFKDYFRKAAKGLGFKLPPRPKKENS</sequence>
<dbReference type="Proteomes" id="UP000887013">
    <property type="component" value="Unassembled WGS sequence"/>
</dbReference>
<name>A0A8X6TFY5_NEPPI</name>
<dbReference type="EMBL" id="BMAW01056636">
    <property type="protein sequence ID" value="GFT06730.1"/>
    <property type="molecule type" value="Genomic_DNA"/>
</dbReference>
<dbReference type="AlphaFoldDB" id="A0A8X6TFY5"/>
<evidence type="ECO:0000313" key="2">
    <source>
        <dbReference type="Proteomes" id="UP000887013"/>
    </source>
</evidence>
<accession>A0A8X6TFY5</accession>
<organism evidence="1 2">
    <name type="scientific">Nephila pilipes</name>
    <name type="common">Giant wood spider</name>
    <name type="synonym">Nephila maculata</name>
    <dbReference type="NCBI Taxonomy" id="299642"/>
    <lineage>
        <taxon>Eukaryota</taxon>
        <taxon>Metazoa</taxon>
        <taxon>Ecdysozoa</taxon>
        <taxon>Arthropoda</taxon>
        <taxon>Chelicerata</taxon>
        <taxon>Arachnida</taxon>
        <taxon>Araneae</taxon>
        <taxon>Araneomorphae</taxon>
        <taxon>Entelegynae</taxon>
        <taxon>Araneoidea</taxon>
        <taxon>Nephilidae</taxon>
        <taxon>Nephila</taxon>
    </lineage>
</organism>
<evidence type="ECO:0000313" key="1">
    <source>
        <dbReference type="EMBL" id="GFT06730.1"/>
    </source>
</evidence>
<keyword evidence="2" id="KW-1185">Reference proteome</keyword>